<reference evidence="1 2" key="1">
    <citation type="submission" date="2019-03" db="EMBL/GenBank/DDBJ databases">
        <title>The genome sequence of a newly discovered highly antifungal drug resistant Aspergillus species, Aspergillus tanneri NIH 1004.</title>
        <authorList>
            <person name="Mounaud S."/>
            <person name="Singh I."/>
            <person name="Joardar V."/>
            <person name="Pakala S."/>
            <person name="Pakala S."/>
            <person name="Venepally P."/>
            <person name="Hoover J."/>
            <person name="Nierman W."/>
            <person name="Chung J."/>
            <person name="Losada L."/>
        </authorList>
    </citation>
    <scope>NUCLEOTIDE SEQUENCE [LARGE SCALE GENOMIC DNA]</scope>
    <source>
        <strain evidence="1 2">NIH1004</strain>
    </source>
</reference>
<organism evidence="1 2">
    <name type="scientific">Aspergillus tanneri</name>
    <dbReference type="NCBI Taxonomy" id="1220188"/>
    <lineage>
        <taxon>Eukaryota</taxon>
        <taxon>Fungi</taxon>
        <taxon>Dikarya</taxon>
        <taxon>Ascomycota</taxon>
        <taxon>Pezizomycotina</taxon>
        <taxon>Eurotiomycetes</taxon>
        <taxon>Eurotiomycetidae</taxon>
        <taxon>Eurotiales</taxon>
        <taxon>Aspergillaceae</taxon>
        <taxon>Aspergillus</taxon>
        <taxon>Aspergillus subgen. Circumdati</taxon>
    </lineage>
</organism>
<dbReference type="AlphaFoldDB" id="A0A4S3JDN4"/>
<keyword evidence="2" id="KW-1185">Reference proteome</keyword>
<proteinExistence type="predicted"/>
<accession>A0A4S3JDN4</accession>
<sequence length="80" mass="8973">MDARVAAVDSGREQSKGINLGPAAFFVDLLYKLNKKASPTMLDKLFKRREDLKYLQLSCANTKVLVPYIDLVNEVLESVL</sequence>
<dbReference type="VEuPathDB" id="FungiDB:EYZ11_007317"/>
<dbReference type="EMBL" id="SOSA01000279">
    <property type="protein sequence ID" value="THC93212.1"/>
    <property type="molecule type" value="Genomic_DNA"/>
</dbReference>
<dbReference type="Proteomes" id="UP000308092">
    <property type="component" value="Unassembled WGS sequence"/>
</dbReference>
<evidence type="ECO:0000313" key="2">
    <source>
        <dbReference type="Proteomes" id="UP000308092"/>
    </source>
</evidence>
<evidence type="ECO:0000313" key="1">
    <source>
        <dbReference type="EMBL" id="THC93212.1"/>
    </source>
</evidence>
<gene>
    <name evidence="1" type="ORF">EYZ11_007317</name>
</gene>
<dbReference type="STRING" id="1220188.A0A4S3JDN4"/>
<protein>
    <submittedName>
        <fullName evidence="1">Uncharacterized protein</fullName>
    </submittedName>
</protein>
<name>A0A4S3JDN4_9EURO</name>
<comment type="caution">
    <text evidence="1">The sequence shown here is derived from an EMBL/GenBank/DDBJ whole genome shotgun (WGS) entry which is preliminary data.</text>
</comment>